<organism evidence="2 3">
    <name type="scientific">Nonomuraea jiangxiensis</name>
    <dbReference type="NCBI Taxonomy" id="633440"/>
    <lineage>
        <taxon>Bacteria</taxon>
        <taxon>Bacillati</taxon>
        <taxon>Actinomycetota</taxon>
        <taxon>Actinomycetes</taxon>
        <taxon>Streptosporangiales</taxon>
        <taxon>Streptosporangiaceae</taxon>
        <taxon>Nonomuraea</taxon>
    </lineage>
</organism>
<keyword evidence="3" id="KW-1185">Reference proteome</keyword>
<dbReference type="Proteomes" id="UP000199202">
    <property type="component" value="Unassembled WGS sequence"/>
</dbReference>
<proteinExistence type="predicted"/>
<feature type="compositionally biased region" description="Low complexity" evidence="1">
    <location>
        <begin position="29"/>
        <end position="46"/>
    </location>
</feature>
<evidence type="ECO:0000313" key="3">
    <source>
        <dbReference type="Proteomes" id="UP000199202"/>
    </source>
</evidence>
<evidence type="ECO:0000313" key="2">
    <source>
        <dbReference type="EMBL" id="SDJ06482.1"/>
    </source>
</evidence>
<gene>
    <name evidence="2" type="ORF">SAMN05421869_108314</name>
</gene>
<reference evidence="2 3" key="1">
    <citation type="submission" date="2016-10" db="EMBL/GenBank/DDBJ databases">
        <authorList>
            <person name="de Groot N.N."/>
        </authorList>
    </citation>
    <scope>NUCLEOTIDE SEQUENCE [LARGE SCALE GENOMIC DNA]</scope>
    <source>
        <strain evidence="2 3">CGMCC 4.6533</strain>
    </source>
</reference>
<name>A0A1G8QP06_9ACTN</name>
<dbReference type="EMBL" id="FNDJ01000008">
    <property type="protein sequence ID" value="SDJ06482.1"/>
    <property type="molecule type" value="Genomic_DNA"/>
</dbReference>
<protein>
    <submittedName>
        <fullName evidence="2">Uncharacterized protein</fullName>
    </submittedName>
</protein>
<accession>A0A1G8QP06</accession>
<dbReference type="AlphaFoldDB" id="A0A1G8QP06"/>
<feature type="region of interest" description="Disordered" evidence="1">
    <location>
        <begin position="1"/>
        <end position="77"/>
    </location>
</feature>
<sequence>MMPALLTRMCSARPEDRKASAKASTEAGSIRSSRSISTPSIPRRASAALPGWRTGTTTRAPARRRTRVVSRPMPEWPPVTTAVLPVRSMPSMTSSAVLAASNGVSVMGC</sequence>
<evidence type="ECO:0000256" key="1">
    <source>
        <dbReference type="SAM" id="MobiDB-lite"/>
    </source>
</evidence>